<feature type="region of interest" description="Disordered" evidence="2">
    <location>
        <begin position="326"/>
        <end position="347"/>
    </location>
</feature>
<reference evidence="4" key="1">
    <citation type="journal article" date="2021" name="Nat. Commun.">
        <title>Genetic determinants of endophytism in the Arabidopsis root mycobiome.</title>
        <authorList>
            <person name="Mesny F."/>
            <person name="Miyauchi S."/>
            <person name="Thiergart T."/>
            <person name="Pickel B."/>
            <person name="Atanasova L."/>
            <person name="Karlsson M."/>
            <person name="Huettel B."/>
            <person name="Barry K.W."/>
            <person name="Haridas S."/>
            <person name="Chen C."/>
            <person name="Bauer D."/>
            <person name="Andreopoulos W."/>
            <person name="Pangilinan J."/>
            <person name="LaButti K."/>
            <person name="Riley R."/>
            <person name="Lipzen A."/>
            <person name="Clum A."/>
            <person name="Drula E."/>
            <person name="Henrissat B."/>
            <person name="Kohler A."/>
            <person name="Grigoriev I.V."/>
            <person name="Martin F.M."/>
            <person name="Hacquard S."/>
        </authorList>
    </citation>
    <scope>NUCLEOTIDE SEQUENCE</scope>
    <source>
        <strain evidence="4">MPI-CAGE-AT-0023</strain>
    </source>
</reference>
<evidence type="ECO:0000256" key="2">
    <source>
        <dbReference type="SAM" id="MobiDB-lite"/>
    </source>
</evidence>
<dbReference type="InterPro" id="IPR023213">
    <property type="entry name" value="CAT-like_dom_sf"/>
</dbReference>
<name>A0A9P9HBC7_FUSRE</name>
<dbReference type="Proteomes" id="UP000720189">
    <property type="component" value="Unassembled WGS sequence"/>
</dbReference>
<evidence type="ECO:0000313" key="5">
    <source>
        <dbReference type="Proteomes" id="UP000720189"/>
    </source>
</evidence>
<dbReference type="AlphaFoldDB" id="A0A9P9HBC7"/>
<dbReference type="GeneID" id="70227602"/>
<dbReference type="GO" id="GO:0016740">
    <property type="term" value="F:transferase activity"/>
    <property type="evidence" value="ECO:0007669"/>
    <property type="project" value="UniProtKB-KW"/>
</dbReference>
<evidence type="ECO:0000259" key="3">
    <source>
        <dbReference type="Pfam" id="PF22664"/>
    </source>
</evidence>
<dbReference type="EMBL" id="JAGMUX010000007">
    <property type="protein sequence ID" value="KAH7253537.1"/>
    <property type="molecule type" value="Genomic_DNA"/>
</dbReference>
<comment type="caution">
    <text evidence="4">The sequence shown here is derived from an EMBL/GenBank/DDBJ whole genome shotgun (WGS) entry which is preliminary data.</text>
</comment>
<dbReference type="InterPro" id="IPR054710">
    <property type="entry name" value="Tri101-like_N"/>
</dbReference>
<sequence>MFNLDIKLNPLTNRLHLGEYYNLSFVYLIESSEPCADFVSHIHHGLTRLSKQFPWVTGQVKYDGYTNQDGNQYSIIPFQAVPRLQVENCQNTSQLDFTDMLGEHFPMVWINGNHIPIYNPSSDSGPFPVMELKFTIEKGAAILTISGHNKAVDMTGLDMIIRMLAKACCGEQFTSLDISAMETHAAYFDHDKKMSRHVRVPVKFVTELLLPQNPPFQASNIKWALFSFEPDALRDIKDLAMSYDSPSQYLVDTDDALTAFPNWIVQCIRVPWHRPASEGLVYFMPRDLERGITVAISLRETDLKKLLRSSDIFPFKFSVRSFRVRSPLGSGDRRPLNRPTVGRPTPPIYRMINTTS</sequence>
<dbReference type="Gene3D" id="3.30.559.10">
    <property type="entry name" value="Chloramphenicol acetyltransferase-like domain"/>
    <property type="match status" value="1"/>
</dbReference>
<keyword evidence="5" id="KW-1185">Reference proteome</keyword>
<dbReference type="Pfam" id="PF22664">
    <property type="entry name" value="TRI-like_N"/>
    <property type="match status" value="1"/>
</dbReference>
<evidence type="ECO:0000256" key="1">
    <source>
        <dbReference type="ARBA" id="ARBA00022679"/>
    </source>
</evidence>
<proteinExistence type="predicted"/>
<accession>A0A9P9HBC7</accession>
<dbReference type="OrthoDB" id="1862401at2759"/>
<keyword evidence="1" id="KW-0808">Transferase</keyword>
<evidence type="ECO:0000313" key="4">
    <source>
        <dbReference type="EMBL" id="KAH7253537.1"/>
    </source>
</evidence>
<organism evidence="4 5">
    <name type="scientific">Fusarium redolens</name>
    <dbReference type="NCBI Taxonomy" id="48865"/>
    <lineage>
        <taxon>Eukaryota</taxon>
        <taxon>Fungi</taxon>
        <taxon>Dikarya</taxon>
        <taxon>Ascomycota</taxon>
        <taxon>Pezizomycotina</taxon>
        <taxon>Sordariomycetes</taxon>
        <taxon>Hypocreomycetidae</taxon>
        <taxon>Hypocreales</taxon>
        <taxon>Nectriaceae</taxon>
        <taxon>Fusarium</taxon>
        <taxon>Fusarium redolens species complex</taxon>
    </lineage>
</organism>
<dbReference type="RefSeq" id="XP_046049784.1">
    <property type="nucleotide sequence ID" value="XM_046197648.1"/>
</dbReference>
<protein>
    <recommendedName>
        <fullName evidence="3">Trichothecene 3-O-acetyltransferase-like N-terminal domain-containing protein</fullName>
    </recommendedName>
</protein>
<feature type="domain" description="Trichothecene 3-O-acetyltransferase-like N-terminal" evidence="3">
    <location>
        <begin position="20"/>
        <end position="168"/>
    </location>
</feature>
<gene>
    <name evidence="4" type="ORF">BKA55DRAFT_663023</name>
</gene>